<dbReference type="InterPro" id="IPR024787">
    <property type="entry name" value="EcsC"/>
</dbReference>
<keyword evidence="2" id="KW-1185">Reference proteome</keyword>
<organism evidence="1 2">
    <name type="scientific">Aporhodopirellula aestuarii</name>
    <dbReference type="NCBI Taxonomy" id="2950107"/>
    <lineage>
        <taxon>Bacteria</taxon>
        <taxon>Pseudomonadati</taxon>
        <taxon>Planctomycetota</taxon>
        <taxon>Planctomycetia</taxon>
        <taxon>Pirellulales</taxon>
        <taxon>Pirellulaceae</taxon>
        <taxon>Aporhodopirellula</taxon>
    </lineage>
</organism>
<dbReference type="Pfam" id="PF12787">
    <property type="entry name" value="EcsC"/>
    <property type="match status" value="1"/>
</dbReference>
<dbReference type="EMBL" id="JAMQBK010000141">
    <property type="protein sequence ID" value="MCM2375212.1"/>
    <property type="molecule type" value="Genomic_DNA"/>
</dbReference>
<accession>A0ABT0UEP6</accession>
<evidence type="ECO:0000313" key="2">
    <source>
        <dbReference type="Proteomes" id="UP001202961"/>
    </source>
</evidence>
<dbReference type="RefSeq" id="WP_250933805.1">
    <property type="nucleotide sequence ID" value="NZ_JAMQBK010000141.1"/>
</dbReference>
<comment type="caution">
    <text evidence="1">The sequence shown here is derived from an EMBL/GenBank/DDBJ whole genome shotgun (WGS) entry which is preliminary data.</text>
</comment>
<sequence>MPDEIMPNKIVPSEIIDGDLPDDVLAELKEAKATLEHHGLADRLTELIGAPITASIKMLPDIAEDVLHKAVDKSLQTALQVALRTLGQETKGGKPKLISHKLMAGLSGAAGGAFGLSTVAIELPVSTVLILRSVADIARSQGENLKDVNTQLACLEVFAIDGGKRSDIDDQTEIGYFAVRAAMSKQVADASKYVLKHGASETAAPPLVKLLQMIGKRFGMVVSEKLAAQAIPVIGAVGGALINSYFIDHYQDLARAHFTVRRLEREYGKALVEEAYNRITESD</sequence>
<reference evidence="1 2" key="1">
    <citation type="journal article" date="2022" name="Syst. Appl. Microbiol.">
        <title>Rhodopirellula aestuarii sp. nov., a novel member of the genus Rhodopirellula isolated from brackish sediments collected in the Tagus River estuary, Portugal.</title>
        <authorList>
            <person name="Vitorino I.R."/>
            <person name="Klimek D."/>
            <person name="Calusinska M."/>
            <person name="Lobo-da-Cunha A."/>
            <person name="Vasconcelos V."/>
            <person name="Lage O.M."/>
        </authorList>
    </citation>
    <scope>NUCLEOTIDE SEQUENCE [LARGE SCALE GENOMIC DNA]</scope>
    <source>
        <strain evidence="1 2">ICT_H3.1</strain>
    </source>
</reference>
<dbReference type="Proteomes" id="UP001202961">
    <property type="component" value="Unassembled WGS sequence"/>
</dbReference>
<evidence type="ECO:0000313" key="1">
    <source>
        <dbReference type="EMBL" id="MCM2375212.1"/>
    </source>
</evidence>
<gene>
    <name evidence="1" type="ORF">NB063_31710</name>
</gene>
<name>A0ABT0UEP6_9BACT</name>
<proteinExistence type="predicted"/>
<dbReference type="PANTHER" id="PTHR41260:SF1">
    <property type="entry name" value="PROTEIN ECSC"/>
    <property type="match status" value="1"/>
</dbReference>
<dbReference type="PANTHER" id="PTHR41260">
    <property type="entry name" value="PROTEIN ECSC"/>
    <property type="match status" value="1"/>
</dbReference>
<protein>
    <submittedName>
        <fullName evidence="1">EcsC family protein</fullName>
    </submittedName>
</protein>